<dbReference type="Proteomes" id="UP001291309">
    <property type="component" value="Unassembled WGS sequence"/>
</dbReference>
<proteinExistence type="predicted"/>
<dbReference type="InterPro" id="IPR050923">
    <property type="entry name" value="Cell_Proc_Reg/RNA_Proc"/>
</dbReference>
<dbReference type="InterPro" id="IPR000253">
    <property type="entry name" value="FHA_dom"/>
</dbReference>
<dbReference type="Gene3D" id="2.60.200.20">
    <property type="match status" value="1"/>
</dbReference>
<dbReference type="SUPFAM" id="SSF49879">
    <property type="entry name" value="SMAD/FHA domain"/>
    <property type="match status" value="1"/>
</dbReference>
<feature type="domain" description="FHA" evidence="1">
    <location>
        <begin position="76"/>
        <end position="127"/>
    </location>
</feature>
<sequence length="178" mass="19826">MALRFSVLASQLLYDRETVLRAVSWPVLVWESPPHRPDPHLGFIDSTVPNTRLRRPTTVEPLVFELRRRTPGGLDLTLGRGPDNDLVIEDATVSRTHAFFRQEPHTGTWHVVDAESHNGTFLAGVIIVPGRPMPLFERAALRFGGVEVAFLQASAFEQYVHARAMMPRGALDARGVSP</sequence>
<evidence type="ECO:0000259" key="1">
    <source>
        <dbReference type="PROSITE" id="PS50006"/>
    </source>
</evidence>
<dbReference type="CDD" id="cd00060">
    <property type="entry name" value="FHA"/>
    <property type="match status" value="1"/>
</dbReference>
<dbReference type="EMBL" id="JAXIVS010000004">
    <property type="protein sequence ID" value="MDY7227564.1"/>
    <property type="molecule type" value="Genomic_DNA"/>
</dbReference>
<name>A0ABU5H3U7_9BACT</name>
<comment type="caution">
    <text evidence="2">The sequence shown here is derived from an EMBL/GenBank/DDBJ whole genome shotgun (WGS) entry which is preliminary data.</text>
</comment>
<dbReference type="PROSITE" id="PS50006">
    <property type="entry name" value="FHA_DOMAIN"/>
    <property type="match status" value="1"/>
</dbReference>
<keyword evidence="3" id="KW-1185">Reference proteome</keyword>
<gene>
    <name evidence="2" type="ORF">SYV04_14220</name>
</gene>
<evidence type="ECO:0000313" key="2">
    <source>
        <dbReference type="EMBL" id="MDY7227564.1"/>
    </source>
</evidence>
<protein>
    <submittedName>
        <fullName evidence="2">FHA domain-containing protein</fullName>
    </submittedName>
</protein>
<organism evidence="2 3">
    <name type="scientific">Hyalangium rubrum</name>
    <dbReference type="NCBI Taxonomy" id="3103134"/>
    <lineage>
        <taxon>Bacteria</taxon>
        <taxon>Pseudomonadati</taxon>
        <taxon>Myxococcota</taxon>
        <taxon>Myxococcia</taxon>
        <taxon>Myxococcales</taxon>
        <taxon>Cystobacterineae</taxon>
        <taxon>Archangiaceae</taxon>
        <taxon>Hyalangium</taxon>
    </lineage>
</organism>
<dbReference type="SMART" id="SM00240">
    <property type="entry name" value="FHA"/>
    <property type="match status" value="1"/>
</dbReference>
<dbReference type="InterPro" id="IPR008984">
    <property type="entry name" value="SMAD_FHA_dom_sf"/>
</dbReference>
<evidence type="ECO:0000313" key="3">
    <source>
        <dbReference type="Proteomes" id="UP001291309"/>
    </source>
</evidence>
<accession>A0ABU5H3U7</accession>
<dbReference type="PANTHER" id="PTHR23308">
    <property type="entry name" value="NUCLEAR INHIBITOR OF PROTEIN PHOSPHATASE-1"/>
    <property type="match status" value="1"/>
</dbReference>
<dbReference type="RefSeq" id="WP_321546284.1">
    <property type="nucleotide sequence ID" value="NZ_JAXIVS010000004.1"/>
</dbReference>
<reference evidence="2 3" key="1">
    <citation type="submission" date="2023-12" db="EMBL/GenBank/DDBJ databases">
        <title>the genome sequence of Hyalangium sp. s54d21.</title>
        <authorList>
            <person name="Zhang X."/>
        </authorList>
    </citation>
    <scope>NUCLEOTIDE SEQUENCE [LARGE SCALE GENOMIC DNA]</scope>
    <source>
        <strain evidence="3">s54d21</strain>
    </source>
</reference>
<dbReference type="Pfam" id="PF00498">
    <property type="entry name" value="FHA"/>
    <property type="match status" value="1"/>
</dbReference>